<comment type="caution">
    <text evidence="3">The sequence shown here is derived from an EMBL/GenBank/DDBJ whole genome shotgun (WGS) entry which is preliminary data.</text>
</comment>
<dbReference type="InterPro" id="IPR052709">
    <property type="entry name" value="Transposase-MT_Hybrid"/>
</dbReference>
<evidence type="ECO:0000313" key="4">
    <source>
        <dbReference type="Proteomes" id="UP001152888"/>
    </source>
</evidence>
<feature type="domain" description="Mos1 transposase HTH" evidence="2">
    <location>
        <begin position="9"/>
        <end position="52"/>
    </location>
</feature>
<evidence type="ECO:0000256" key="1">
    <source>
        <dbReference type="SAM" id="MobiDB-lite"/>
    </source>
</evidence>
<evidence type="ECO:0000259" key="2">
    <source>
        <dbReference type="Pfam" id="PF17906"/>
    </source>
</evidence>
<dbReference type="Gene3D" id="1.10.10.1450">
    <property type="match status" value="1"/>
</dbReference>
<dbReference type="AlphaFoldDB" id="A0A9P0KEY2"/>
<proteinExistence type="predicted"/>
<dbReference type="OrthoDB" id="6737600at2759"/>
<name>A0A9P0KEY2_ACAOB</name>
<organism evidence="3 4">
    <name type="scientific">Acanthoscelides obtectus</name>
    <name type="common">Bean weevil</name>
    <name type="synonym">Bruchus obtectus</name>
    <dbReference type="NCBI Taxonomy" id="200917"/>
    <lineage>
        <taxon>Eukaryota</taxon>
        <taxon>Metazoa</taxon>
        <taxon>Ecdysozoa</taxon>
        <taxon>Arthropoda</taxon>
        <taxon>Hexapoda</taxon>
        <taxon>Insecta</taxon>
        <taxon>Pterygota</taxon>
        <taxon>Neoptera</taxon>
        <taxon>Endopterygota</taxon>
        <taxon>Coleoptera</taxon>
        <taxon>Polyphaga</taxon>
        <taxon>Cucujiformia</taxon>
        <taxon>Chrysomeloidea</taxon>
        <taxon>Chrysomelidae</taxon>
        <taxon>Bruchinae</taxon>
        <taxon>Bruchini</taxon>
        <taxon>Acanthoscelides</taxon>
    </lineage>
</organism>
<reference evidence="3" key="1">
    <citation type="submission" date="2022-03" db="EMBL/GenBank/DDBJ databases">
        <authorList>
            <person name="Sayadi A."/>
        </authorList>
    </citation>
    <scope>NUCLEOTIDE SEQUENCE</scope>
</reference>
<feature type="compositionally biased region" description="Basic and acidic residues" evidence="1">
    <location>
        <begin position="53"/>
        <end position="62"/>
    </location>
</feature>
<sequence>MGDFVEQKTCIKFCLRNEYSCADTSKMLRKAFGDQTMPQKNIHKWYNEFKAGQERVEDERRSGRPSTSTDEDHVQQIKDVVLENRRLTIRDIAWLSPNHCEG</sequence>
<dbReference type="Proteomes" id="UP001152888">
    <property type="component" value="Unassembled WGS sequence"/>
</dbReference>
<dbReference type="PANTHER" id="PTHR46060">
    <property type="entry name" value="MARINER MOS1 TRANSPOSASE-LIKE PROTEIN"/>
    <property type="match status" value="1"/>
</dbReference>
<keyword evidence="4" id="KW-1185">Reference proteome</keyword>
<evidence type="ECO:0000313" key="3">
    <source>
        <dbReference type="EMBL" id="CAH1972562.1"/>
    </source>
</evidence>
<accession>A0A9P0KEY2</accession>
<dbReference type="Pfam" id="PF17906">
    <property type="entry name" value="HTH_48"/>
    <property type="match status" value="1"/>
</dbReference>
<feature type="region of interest" description="Disordered" evidence="1">
    <location>
        <begin position="53"/>
        <end position="75"/>
    </location>
</feature>
<dbReference type="EMBL" id="CAKOFQ010006800">
    <property type="protein sequence ID" value="CAH1972562.1"/>
    <property type="molecule type" value="Genomic_DNA"/>
</dbReference>
<protein>
    <recommendedName>
        <fullName evidence="2">Mos1 transposase HTH domain-containing protein</fullName>
    </recommendedName>
</protein>
<dbReference type="InterPro" id="IPR041426">
    <property type="entry name" value="Mos1_HTH"/>
</dbReference>
<dbReference type="PANTHER" id="PTHR46060:SF1">
    <property type="entry name" value="MARINER MOS1 TRANSPOSASE-LIKE PROTEIN"/>
    <property type="match status" value="1"/>
</dbReference>
<gene>
    <name evidence="3" type="ORF">ACAOBT_LOCUS10062</name>
</gene>